<accession>A0AA88DKD5</accession>
<evidence type="ECO:0000313" key="5">
    <source>
        <dbReference type="EMBL" id="GMN55344.1"/>
    </source>
</evidence>
<reference evidence="5" key="1">
    <citation type="submission" date="2023-07" db="EMBL/GenBank/DDBJ databases">
        <title>draft genome sequence of fig (Ficus carica).</title>
        <authorList>
            <person name="Takahashi T."/>
            <person name="Nishimura K."/>
        </authorList>
    </citation>
    <scope>NUCLEOTIDE SEQUENCE</scope>
</reference>
<dbReference type="GO" id="GO:0016020">
    <property type="term" value="C:membrane"/>
    <property type="evidence" value="ECO:0007669"/>
    <property type="project" value="UniProtKB-SubCell"/>
</dbReference>
<keyword evidence="2 3" id="KW-0732">Signal</keyword>
<dbReference type="PANTHER" id="PTHR33491">
    <property type="entry name" value="OSJNBA0016N04.9 PROTEIN"/>
    <property type="match status" value="1"/>
</dbReference>
<feature type="signal peptide" evidence="3">
    <location>
        <begin position="1"/>
        <end position="23"/>
    </location>
</feature>
<feature type="domain" description="Wall-associated receptor kinase galacturonan-binding" evidence="4">
    <location>
        <begin position="37"/>
        <end position="97"/>
    </location>
</feature>
<comment type="caution">
    <text evidence="5">The sequence shown here is derived from an EMBL/GenBank/DDBJ whole genome shotgun (WGS) entry which is preliminary data.</text>
</comment>
<protein>
    <recommendedName>
        <fullName evidence="4">Wall-associated receptor kinase galacturonan-binding domain-containing protein</fullName>
    </recommendedName>
</protein>
<dbReference type="Proteomes" id="UP001187192">
    <property type="component" value="Unassembled WGS sequence"/>
</dbReference>
<dbReference type="GO" id="GO:0030247">
    <property type="term" value="F:polysaccharide binding"/>
    <property type="evidence" value="ECO:0007669"/>
    <property type="project" value="InterPro"/>
</dbReference>
<dbReference type="Pfam" id="PF13947">
    <property type="entry name" value="GUB_WAK_bind"/>
    <property type="match status" value="1"/>
</dbReference>
<sequence>MVKFLLIVVISLVLLAVNITVSSKSSEEVPITRAPHCKTRCGDLKIPFPFGIGSGCSIDDELFEIVCNKSTTPHTPFLRKLEDQVLDISIEGTFRVTNPITSQNCTGISRSETPDKAINLTGSPFVFSERRNRFNAVSCGLFAYIESTINGSFVHAGCTSICSLDDKNMLVSSTTEKKNRCCGLDCCHTTIPSYTNAFKINFTNDDFTNVDNIDMKGKLDGCKYAFVSDQSWLHDNSTAVLMPGVLNWPHVPVVLNWDLPHNSHYVRSLEKKLTSAILSSTVVCNITQSRSTRHESRFFCSCRKGYEGNPYLPTGCCQGKVVS</sequence>
<feature type="chain" id="PRO_5041651098" description="Wall-associated receptor kinase galacturonan-binding domain-containing protein" evidence="3">
    <location>
        <begin position="24"/>
        <end position="323"/>
    </location>
</feature>
<comment type="subcellular location">
    <subcellularLocation>
        <location evidence="1">Membrane</location>
        <topology evidence="1">Single-pass membrane protein</topology>
    </subcellularLocation>
</comment>
<organism evidence="5 6">
    <name type="scientific">Ficus carica</name>
    <name type="common">Common fig</name>
    <dbReference type="NCBI Taxonomy" id="3494"/>
    <lineage>
        <taxon>Eukaryota</taxon>
        <taxon>Viridiplantae</taxon>
        <taxon>Streptophyta</taxon>
        <taxon>Embryophyta</taxon>
        <taxon>Tracheophyta</taxon>
        <taxon>Spermatophyta</taxon>
        <taxon>Magnoliopsida</taxon>
        <taxon>eudicotyledons</taxon>
        <taxon>Gunneridae</taxon>
        <taxon>Pentapetalae</taxon>
        <taxon>rosids</taxon>
        <taxon>fabids</taxon>
        <taxon>Rosales</taxon>
        <taxon>Moraceae</taxon>
        <taxon>Ficeae</taxon>
        <taxon>Ficus</taxon>
    </lineage>
</organism>
<keyword evidence="6" id="KW-1185">Reference proteome</keyword>
<evidence type="ECO:0000256" key="1">
    <source>
        <dbReference type="ARBA" id="ARBA00004167"/>
    </source>
</evidence>
<evidence type="ECO:0000313" key="6">
    <source>
        <dbReference type="Proteomes" id="UP001187192"/>
    </source>
</evidence>
<dbReference type="EMBL" id="BTGU01000056">
    <property type="protein sequence ID" value="GMN55344.1"/>
    <property type="molecule type" value="Genomic_DNA"/>
</dbReference>
<proteinExistence type="predicted"/>
<dbReference type="InterPro" id="IPR025287">
    <property type="entry name" value="WAK_GUB"/>
</dbReference>
<evidence type="ECO:0000256" key="2">
    <source>
        <dbReference type="ARBA" id="ARBA00022729"/>
    </source>
</evidence>
<evidence type="ECO:0000256" key="3">
    <source>
        <dbReference type="SAM" id="SignalP"/>
    </source>
</evidence>
<name>A0AA88DKD5_FICCA</name>
<evidence type="ECO:0000259" key="4">
    <source>
        <dbReference type="Pfam" id="PF13947"/>
    </source>
</evidence>
<gene>
    <name evidence="5" type="ORF">TIFTF001_024463</name>
</gene>
<dbReference type="AlphaFoldDB" id="A0AA88DKD5"/>